<dbReference type="EnsemblMetazoa" id="Aqu2.1.40973_001">
    <property type="protein sequence ID" value="Aqu2.1.40973_001"/>
    <property type="gene ID" value="Aqu2.1.40973"/>
</dbReference>
<feature type="domain" description="Sushi" evidence="5">
    <location>
        <begin position="400"/>
        <end position="458"/>
    </location>
</feature>
<organism evidence="6">
    <name type="scientific">Amphimedon queenslandica</name>
    <name type="common">Sponge</name>
    <dbReference type="NCBI Taxonomy" id="400682"/>
    <lineage>
        <taxon>Eukaryota</taxon>
        <taxon>Metazoa</taxon>
        <taxon>Porifera</taxon>
        <taxon>Demospongiae</taxon>
        <taxon>Heteroscleromorpha</taxon>
        <taxon>Haplosclerida</taxon>
        <taxon>Niphatidae</taxon>
        <taxon>Amphimedon</taxon>
    </lineage>
</organism>
<accession>A0A1X7VNL2</accession>
<dbReference type="SMART" id="SM00032">
    <property type="entry name" value="CCP"/>
    <property type="match status" value="7"/>
</dbReference>
<dbReference type="PANTHER" id="PTHR45656">
    <property type="entry name" value="PROTEIN CBR-CLEC-78"/>
    <property type="match status" value="1"/>
</dbReference>
<feature type="domain" description="Sushi" evidence="5">
    <location>
        <begin position="222"/>
        <end position="280"/>
    </location>
</feature>
<dbReference type="InParanoid" id="A0A1X7VNL2"/>
<proteinExistence type="predicted"/>
<feature type="domain" description="Sushi" evidence="5">
    <location>
        <begin position="105"/>
        <end position="162"/>
    </location>
</feature>
<keyword evidence="4" id="KW-0768">Sushi</keyword>
<comment type="caution">
    <text evidence="4">Lacks conserved residue(s) required for the propagation of feature annotation.</text>
</comment>
<keyword evidence="3 4" id="KW-1015">Disulfide bond</keyword>
<feature type="domain" description="Sushi" evidence="5">
    <location>
        <begin position="281"/>
        <end position="340"/>
    </location>
</feature>
<feature type="disulfide bond" evidence="4">
    <location>
        <begin position="192"/>
        <end position="219"/>
    </location>
</feature>
<protein>
    <recommendedName>
        <fullName evidence="5">Sushi domain-containing protein</fullName>
    </recommendedName>
</protein>
<dbReference type="CDD" id="cd00033">
    <property type="entry name" value="CCP"/>
    <property type="match status" value="7"/>
</dbReference>
<feature type="disulfide bond" evidence="4">
    <location>
        <begin position="429"/>
        <end position="456"/>
    </location>
</feature>
<evidence type="ECO:0000256" key="3">
    <source>
        <dbReference type="ARBA" id="ARBA00023157"/>
    </source>
</evidence>
<keyword evidence="2" id="KW-0677">Repeat</keyword>
<dbReference type="Gene3D" id="2.10.70.10">
    <property type="entry name" value="Complement Module, domain 1"/>
    <property type="match status" value="7"/>
</dbReference>
<dbReference type="InterPro" id="IPR035976">
    <property type="entry name" value="Sushi/SCR/CCP_sf"/>
</dbReference>
<dbReference type="OrthoDB" id="406096at2759"/>
<feature type="disulfide bond" evidence="4">
    <location>
        <begin position="487"/>
        <end position="514"/>
    </location>
</feature>
<evidence type="ECO:0000313" key="6">
    <source>
        <dbReference type="EnsemblMetazoa" id="Aqu2.1.40973_001"/>
    </source>
</evidence>
<feature type="disulfide bond" evidence="4">
    <location>
        <begin position="133"/>
        <end position="160"/>
    </location>
</feature>
<sequence length="533" mass="57337">MLRLRAFDNHFVRQEFQCLPTKAPSLYKDVAKEIEAVLNFSGIMNPKLGIVLLFITFLSFSAAATLERVLRTSGTPPQPPYHHHQGSSAGVKYGSGYGSYYHPRAKCPKLSAPVGGKVNVTGQYLGHKAIYSCNKGYVLVGFHIRLCIGNGTWSGMAPICKRVNCGPLPHIANGAVSIHPDTRLGSTATYTCNSGYKLVGNDTRTCLANGKWSGQEPVCRPVDCGDLDNPMNGWVHISPNTLFGGQALYRCKLGYELSSDVVRTCQASGQWSGSAPTCDPIDCGDQPTSDPNGQIESTEGTSLGDKTTYSCNTGYFLVGSATIYCQNDKTYSDDAPTCEPVDCGAPDPADPNGSMQFNATTLGSTVVYSCNAGYTLVGNPISACQPNGKYSSEAPICQPIDCGTLKKPANGGVTFYPGTTFPSTATFQCRPGFKLVGSSTRSCMADGEWSGMQPVCQKIQCPKLKPPRFGKIYTSGRHPGAYVVYHCSYGYRLNGSRRRVCLHTGHWSGSDRDCVKSDHYGGPVKSHGSYYDD</sequence>
<dbReference type="PROSITE" id="PS50923">
    <property type="entry name" value="SUSHI"/>
    <property type="match status" value="7"/>
</dbReference>
<name>A0A1X7VNL2_AMPQE</name>
<evidence type="ECO:0000259" key="5">
    <source>
        <dbReference type="PROSITE" id="PS50923"/>
    </source>
</evidence>
<dbReference type="PANTHER" id="PTHR45656:SF4">
    <property type="entry name" value="PROTEIN CBR-CLEC-78"/>
    <property type="match status" value="1"/>
</dbReference>
<dbReference type="AlphaFoldDB" id="A0A1X7VNL2"/>
<feature type="domain" description="Sushi" evidence="5">
    <location>
        <begin position="341"/>
        <end position="399"/>
    </location>
</feature>
<feature type="disulfide bond" evidence="4">
    <location>
        <begin position="311"/>
        <end position="338"/>
    </location>
</feature>
<reference evidence="6" key="1">
    <citation type="submission" date="2017-05" db="UniProtKB">
        <authorList>
            <consortium name="EnsemblMetazoa"/>
        </authorList>
    </citation>
    <scope>IDENTIFICATION</scope>
</reference>
<feature type="domain" description="Sushi" evidence="5">
    <location>
        <begin position="163"/>
        <end position="221"/>
    </location>
</feature>
<dbReference type="InterPro" id="IPR051277">
    <property type="entry name" value="SEZ6_CSMD_C4BPB_Regulators"/>
</dbReference>
<feature type="disulfide bond" evidence="4">
    <location>
        <begin position="251"/>
        <end position="278"/>
    </location>
</feature>
<evidence type="ECO:0000256" key="2">
    <source>
        <dbReference type="ARBA" id="ARBA00022737"/>
    </source>
</evidence>
<dbReference type="InterPro" id="IPR000436">
    <property type="entry name" value="Sushi_SCR_CCP_dom"/>
</dbReference>
<evidence type="ECO:0000256" key="1">
    <source>
        <dbReference type="ARBA" id="ARBA00022729"/>
    </source>
</evidence>
<keyword evidence="1" id="KW-0732">Signal</keyword>
<dbReference type="Pfam" id="PF00084">
    <property type="entry name" value="Sushi"/>
    <property type="match status" value="7"/>
</dbReference>
<feature type="domain" description="Sushi" evidence="5">
    <location>
        <begin position="459"/>
        <end position="516"/>
    </location>
</feature>
<evidence type="ECO:0000256" key="4">
    <source>
        <dbReference type="PROSITE-ProRule" id="PRU00302"/>
    </source>
</evidence>
<feature type="disulfide bond" evidence="4">
    <location>
        <begin position="370"/>
        <end position="397"/>
    </location>
</feature>
<dbReference type="SUPFAM" id="SSF57535">
    <property type="entry name" value="Complement control module/SCR domain"/>
    <property type="match status" value="7"/>
</dbReference>